<sequence length="459" mass="52306">MVQWDMAAVIVAMISVSLMLSPATLSILRAAHRLVLLCLRPTSGRCERLEWSDIPEGVLAECETNCPRSGSWATPHDNCWNSSIGSTFPKAWTSAARREKWVRKPKQLDPTKKYIRTDVRTLKAYLLMNRYKGTTWDSKTGKSVDQGPTIQFSDVNGVLTAHLYCHPRRHHCGRTKLEVERILNGYPQQYQEFISVSQVSMQGTRKITHPPMPAKSVLIPSPIREVEDVYRGGWIIGVGLDVRGIRLSTLWYPPVSTIGHVLEAETMALHGHTVKYLNPEYRAISRVRLVLSRLLEEFPDEGAIVWTLQFMDVFFKSYYKDKEYPGLQNVNHGPTSSADVEQLATGCPVPPHIHSFWEWYIHNSQLFPGGATFYDRSYGAMLKAEEWVRVMQLFNMAQPLAEKDVILLRGRLLPVLRAVARGVYDVLGRPAMIRDRLPEMPELNGKKYIYLHECTGEEE</sequence>
<dbReference type="Proteomes" id="UP000800200">
    <property type="component" value="Unassembled WGS sequence"/>
</dbReference>
<reference evidence="1" key="1">
    <citation type="journal article" date="2020" name="Stud. Mycol.">
        <title>101 Dothideomycetes genomes: a test case for predicting lifestyles and emergence of pathogens.</title>
        <authorList>
            <person name="Haridas S."/>
            <person name="Albert R."/>
            <person name="Binder M."/>
            <person name="Bloem J."/>
            <person name="Labutti K."/>
            <person name="Salamov A."/>
            <person name="Andreopoulos B."/>
            <person name="Baker S."/>
            <person name="Barry K."/>
            <person name="Bills G."/>
            <person name="Bluhm B."/>
            <person name="Cannon C."/>
            <person name="Castanera R."/>
            <person name="Culley D."/>
            <person name="Daum C."/>
            <person name="Ezra D."/>
            <person name="Gonzalez J."/>
            <person name="Henrissat B."/>
            <person name="Kuo A."/>
            <person name="Liang C."/>
            <person name="Lipzen A."/>
            <person name="Lutzoni F."/>
            <person name="Magnuson J."/>
            <person name="Mondo S."/>
            <person name="Nolan M."/>
            <person name="Ohm R."/>
            <person name="Pangilinan J."/>
            <person name="Park H.-J."/>
            <person name="Ramirez L."/>
            <person name="Alfaro M."/>
            <person name="Sun H."/>
            <person name="Tritt A."/>
            <person name="Yoshinaga Y."/>
            <person name="Zwiers L.-H."/>
            <person name="Turgeon B."/>
            <person name="Goodwin S."/>
            <person name="Spatafora J."/>
            <person name="Crous P."/>
            <person name="Grigoriev I."/>
        </authorList>
    </citation>
    <scope>NUCLEOTIDE SEQUENCE</scope>
    <source>
        <strain evidence="1">CBS 207.26</strain>
    </source>
</reference>
<keyword evidence="2" id="KW-1185">Reference proteome</keyword>
<accession>A0A6A6ENN3</accession>
<gene>
    <name evidence="1" type="ORF">K469DRAFT_715221</name>
</gene>
<dbReference type="AlphaFoldDB" id="A0A6A6ENN3"/>
<protein>
    <submittedName>
        <fullName evidence="1">Uncharacterized protein</fullName>
    </submittedName>
</protein>
<name>A0A6A6ENN3_9PEZI</name>
<dbReference type="EMBL" id="ML994614">
    <property type="protein sequence ID" value="KAF2193184.1"/>
    <property type="molecule type" value="Genomic_DNA"/>
</dbReference>
<organism evidence="1 2">
    <name type="scientific">Zopfia rhizophila CBS 207.26</name>
    <dbReference type="NCBI Taxonomy" id="1314779"/>
    <lineage>
        <taxon>Eukaryota</taxon>
        <taxon>Fungi</taxon>
        <taxon>Dikarya</taxon>
        <taxon>Ascomycota</taxon>
        <taxon>Pezizomycotina</taxon>
        <taxon>Dothideomycetes</taxon>
        <taxon>Dothideomycetes incertae sedis</taxon>
        <taxon>Zopfiaceae</taxon>
        <taxon>Zopfia</taxon>
    </lineage>
</organism>
<evidence type="ECO:0000313" key="1">
    <source>
        <dbReference type="EMBL" id="KAF2193184.1"/>
    </source>
</evidence>
<evidence type="ECO:0000313" key="2">
    <source>
        <dbReference type="Proteomes" id="UP000800200"/>
    </source>
</evidence>
<dbReference type="OrthoDB" id="5292533at2759"/>
<proteinExistence type="predicted"/>